<reference evidence="2 3" key="1">
    <citation type="submission" date="2020-05" db="EMBL/GenBank/DDBJ databases">
        <title>Aquirufa sp. strain 15G-AUS-rot a new Aquirufa species.</title>
        <authorList>
            <person name="Pitt A."/>
            <person name="Hahn M.W."/>
        </authorList>
    </citation>
    <scope>NUCLEOTIDE SEQUENCE [LARGE SCALE GENOMIC DNA]</scope>
    <source>
        <strain evidence="2 3">15G-AUS-rot</strain>
    </source>
</reference>
<keyword evidence="1" id="KW-0472">Membrane</keyword>
<protein>
    <submittedName>
        <fullName evidence="2">Uncharacterized protein</fullName>
    </submittedName>
</protein>
<evidence type="ECO:0000313" key="3">
    <source>
        <dbReference type="Proteomes" id="UP000501003"/>
    </source>
</evidence>
<dbReference type="RefSeq" id="WP_173494123.1">
    <property type="nucleotide sequence ID" value="NZ_CP054056.1"/>
</dbReference>
<name>A0A7D4QNR0_9MICO</name>
<feature type="transmembrane region" description="Helical" evidence="1">
    <location>
        <begin position="25"/>
        <end position="42"/>
    </location>
</feature>
<gene>
    <name evidence="2" type="ORF">HRU87_06645</name>
</gene>
<keyword evidence="3" id="KW-1185">Reference proteome</keyword>
<dbReference type="Proteomes" id="UP000501003">
    <property type="component" value="Chromosome"/>
</dbReference>
<sequence>MALAPAVLGAIAVYFGLSTVGKQEFYLVSFVICLLGLIVGWYTIQSRQWWWLTIPVAIALVWNPIFPFALTAEVWLILHYLATLGFATAGFVIRVPAQDQTQEIRR</sequence>
<dbReference type="InterPro" id="IPR046548">
    <property type="entry name" value="DUF6804"/>
</dbReference>
<accession>A0A7D4QNR0</accession>
<evidence type="ECO:0000256" key="1">
    <source>
        <dbReference type="SAM" id="Phobius"/>
    </source>
</evidence>
<keyword evidence="1" id="KW-1133">Transmembrane helix</keyword>
<dbReference type="AlphaFoldDB" id="A0A7D4QNR0"/>
<feature type="transmembrane region" description="Helical" evidence="1">
    <location>
        <begin position="76"/>
        <end position="97"/>
    </location>
</feature>
<evidence type="ECO:0000313" key="2">
    <source>
        <dbReference type="EMBL" id="QKJ25827.1"/>
    </source>
</evidence>
<proteinExistence type="predicted"/>
<feature type="transmembrane region" description="Helical" evidence="1">
    <location>
        <begin position="49"/>
        <end position="70"/>
    </location>
</feature>
<dbReference type="KEGG" id="aqg:HRU87_06645"/>
<dbReference type="Pfam" id="PF20619">
    <property type="entry name" value="DUF6804"/>
    <property type="match status" value="1"/>
</dbReference>
<dbReference type="EMBL" id="CP054056">
    <property type="protein sequence ID" value="QKJ25827.1"/>
    <property type="molecule type" value="Genomic_DNA"/>
</dbReference>
<organism evidence="2 3">
    <name type="scientific">Aquiluna borgnonia</name>
    <dbReference type="NCBI Taxonomy" id="2499157"/>
    <lineage>
        <taxon>Bacteria</taxon>
        <taxon>Bacillati</taxon>
        <taxon>Actinomycetota</taxon>
        <taxon>Actinomycetes</taxon>
        <taxon>Micrococcales</taxon>
        <taxon>Microbacteriaceae</taxon>
        <taxon>Luna cluster</taxon>
        <taxon>Luna-1 subcluster</taxon>
        <taxon>Aquiluna</taxon>
    </lineage>
</organism>
<keyword evidence="1" id="KW-0812">Transmembrane</keyword>